<dbReference type="Proteomes" id="UP000027616">
    <property type="component" value="Chromosome I"/>
</dbReference>
<keyword evidence="1" id="KW-1133">Transmembrane helix</keyword>
<protein>
    <submittedName>
        <fullName evidence="2">Uncharacterized protein</fullName>
    </submittedName>
</protein>
<dbReference type="STRING" id="1433126.BN938_2278"/>
<dbReference type="KEGG" id="rbc:BN938_2278"/>
<dbReference type="OrthoDB" id="1030422at2"/>
<keyword evidence="3" id="KW-1185">Reference proteome</keyword>
<feature type="transmembrane region" description="Helical" evidence="1">
    <location>
        <begin position="16"/>
        <end position="38"/>
    </location>
</feature>
<reference evidence="2 3" key="1">
    <citation type="journal article" date="2015" name="Genome Announc.">
        <title>Complete Genome Sequence of the Novel Leech Symbiont Mucinivorans hirudinis M3T.</title>
        <authorList>
            <person name="Nelson M.C."/>
            <person name="Bomar L."/>
            <person name="Graf J."/>
        </authorList>
    </citation>
    <scope>NUCLEOTIDE SEQUENCE [LARGE SCALE GENOMIC DNA]</scope>
    <source>
        <strain evidence="3">M3</strain>
    </source>
</reference>
<accession>A0A060R9S5</accession>
<dbReference type="AlphaFoldDB" id="A0A060R9S5"/>
<dbReference type="HOGENOM" id="CLU_1253751_0_0_10"/>
<keyword evidence="1" id="KW-0812">Transmembrane</keyword>
<sequence>MMNKTNRFIDIADKGCGVVLLLGGTTSFLILIAVIGLFRSCMGYDEIDIDNSYMVKRYQFDRAYIEDSTGNGYELLWYTTDYVTEKRYKEILTRQPIWDSYKRLEAEAGDHFNHRLIETDIYDFVEWAKRYDIDPDVRLTNIWVYGTEYKKLYRQPNERFPEVQTPFAYDIGILFLKEFDVYPYNLQAGRTYRYWQCEVTSSSDERFSHVTEQDYLQVKR</sequence>
<evidence type="ECO:0000313" key="2">
    <source>
        <dbReference type="EMBL" id="CDN32350.1"/>
    </source>
</evidence>
<proteinExistence type="predicted"/>
<evidence type="ECO:0000313" key="3">
    <source>
        <dbReference type="Proteomes" id="UP000027616"/>
    </source>
</evidence>
<dbReference type="EMBL" id="HG934468">
    <property type="protein sequence ID" value="CDN32350.1"/>
    <property type="molecule type" value="Genomic_DNA"/>
</dbReference>
<keyword evidence="1" id="KW-0472">Membrane</keyword>
<dbReference type="eggNOG" id="ENOG5033W4Z">
    <property type="taxonomic scope" value="Bacteria"/>
</dbReference>
<organism evidence="2 3">
    <name type="scientific">Mucinivorans hirudinis</name>
    <dbReference type="NCBI Taxonomy" id="1433126"/>
    <lineage>
        <taxon>Bacteria</taxon>
        <taxon>Pseudomonadati</taxon>
        <taxon>Bacteroidota</taxon>
        <taxon>Bacteroidia</taxon>
        <taxon>Bacteroidales</taxon>
        <taxon>Rikenellaceae</taxon>
        <taxon>Mucinivorans</taxon>
    </lineage>
</organism>
<name>A0A060R9S5_9BACT</name>
<gene>
    <name evidence="2" type="ORF">BN938_2278</name>
</gene>
<evidence type="ECO:0000256" key="1">
    <source>
        <dbReference type="SAM" id="Phobius"/>
    </source>
</evidence>